<dbReference type="KEGG" id="aplc:110986057"/>
<evidence type="ECO:0000256" key="2">
    <source>
        <dbReference type="ARBA" id="ARBA00010350"/>
    </source>
</evidence>
<keyword evidence="7" id="KW-1185">Reference proteome</keyword>
<dbReference type="AlphaFoldDB" id="A0A8B7ZCG7"/>
<dbReference type="GO" id="GO:0031966">
    <property type="term" value="C:mitochondrial membrane"/>
    <property type="evidence" value="ECO:0007669"/>
    <property type="project" value="TreeGrafter"/>
</dbReference>
<feature type="transmembrane region" description="Helical" evidence="6">
    <location>
        <begin position="177"/>
        <end position="195"/>
    </location>
</feature>
<evidence type="ECO:0000256" key="3">
    <source>
        <dbReference type="ARBA" id="ARBA00022692"/>
    </source>
</evidence>
<evidence type="ECO:0000313" key="7">
    <source>
        <dbReference type="Proteomes" id="UP000694845"/>
    </source>
</evidence>
<keyword evidence="3 6" id="KW-0812">Transmembrane</keyword>
<evidence type="ECO:0000256" key="6">
    <source>
        <dbReference type="RuleBase" id="RU004379"/>
    </source>
</evidence>
<dbReference type="GO" id="GO:0033119">
    <property type="term" value="P:negative regulation of RNA splicing"/>
    <property type="evidence" value="ECO:0007669"/>
    <property type="project" value="TreeGrafter"/>
</dbReference>
<dbReference type="CTD" id="7009"/>
<dbReference type="InterPro" id="IPR006214">
    <property type="entry name" value="Bax_inhibitor_1-related"/>
</dbReference>
<accession>A0A8B7ZCG7</accession>
<dbReference type="GO" id="GO:0034620">
    <property type="term" value="P:cellular response to unfolded protein"/>
    <property type="evidence" value="ECO:0007669"/>
    <property type="project" value="TreeGrafter"/>
</dbReference>
<comment type="subcellular location">
    <subcellularLocation>
        <location evidence="1">Membrane</location>
        <topology evidence="1">Multi-pass membrane protein</topology>
    </subcellularLocation>
</comment>
<gene>
    <name evidence="8 9 10" type="primary">LOC110986057</name>
</gene>
<sequence length="239" mass="26472">MDALFGQRKIKLSALTDFSQLNKSTRTHLKNVYSCLAISMLAAAAGAYIHLFTGILQAGFLTSIAGLGLLIWLGVTKDDGTNQAKRLGLLSGFAFFTGLSLGPLLNIVARIDIQIIPTAFLATCVIFGCFSVAALWSERRSFFFLGGMLFSGLSILMLMSLLNIFIGSALIFRVEMYLCLAVFMGFVLFDTQLIVEKCNNGDKDYIWHSVDLFLDFINIFRQLMIIMAMNSNGKDKRKK</sequence>
<evidence type="ECO:0000313" key="10">
    <source>
        <dbReference type="RefSeq" id="XP_022103373.1"/>
    </source>
</evidence>
<dbReference type="RefSeq" id="XP_022103373.1">
    <property type="nucleotide sequence ID" value="XM_022247681.1"/>
</dbReference>
<evidence type="ECO:0000313" key="9">
    <source>
        <dbReference type="RefSeq" id="XP_022103363.1"/>
    </source>
</evidence>
<evidence type="ECO:0000256" key="5">
    <source>
        <dbReference type="ARBA" id="ARBA00023136"/>
    </source>
</evidence>
<keyword evidence="4 6" id="KW-1133">Transmembrane helix</keyword>
<organism evidence="7 9">
    <name type="scientific">Acanthaster planci</name>
    <name type="common">Crown-of-thorns starfish</name>
    <dbReference type="NCBI Taxonomy" id="133434"/>
    <lineage>
        <taxon>Eukaryota</taxon>
        <taxon>Metazoa</taxon>
        <taxon>Echinodermata</taxon>
        <taxon>Eleutherozoa</taxon>
        <taxon>Asterozoa</taxon>
        <taxon>Asteroidea</taxon>
        <taxon>Valvatacea</taxon>
        <taxon>Valvatida</taxon>
        <taxon>Acanthasteridae</taxon>
        <taxon>Acanthaster</taxon>
    </lineage>
</organism>
<evidence type="ECO:0000256" key="1">
    <source>
        <dbReference type="ARBA" id="ARBA00004141"/>
    </source>
</evidence>
<evidence type="ECO:0000313" key="8">
    <source>
        <dbReference type="RefSeq" id="XP_022103354.1"/>
    </source>
</evidence>
<feature type="transmembrane region" description="Helical" evidence="6">
    <location>
        <begin position="142"/>
        <end position="165"/>
    </location>
</feature>
<feature type="transmembrane region" description="Helical" evidence="6">
    <location>
        <begin position="31"/>
        <end position="51"/>
    </location>
</feature>
<dbReference type="CDD" id="cd10430">
    <property type="entry name" value="BI-1"/>
    <property type="match status" value="1"/>
</dbReference>
<name>A0A8B7ZCG7_ACAPL</name>
<dbReference type="Pfam" id="PF01027">
    <property type="entry name" value="Bax1-I"/>
    <property type="match status" value="1"/>
</dbReference>
<feature type="transmembrane region" description="Helical" evidence="6">
    <location>
        <begin position="115"/>
        <end position="136"/>
    </location>
</feature>
<feature type="transmembrane region" description="Helical" evidence="6">
    <location>
        <begin position="87"/>
        <end position="108"/>
    </location>
</feature>
<dbReference type="PANTHER" id="PTHR23291">
    <property type="entry name" value="BAX INHIBITOR-RELATED"/>
    <property type="match status" value="1"/>
</dbReference>
<dbReference type="Proteomes" id="UP000694845">
    <property type="component" value="Unplaced"/>
</dbReference>
<dbReference type="PANTHER" id="PTHR23291:SF32">
    <property type="entry name" value="BAX INHIBITOR 1"/>
    <property type="match status" value="1"/>
</dbReference>
<dbReference type="OrthoDB" id="1277691at2759"/>
<dbReference type="GO" id="GO:0019899">
    <property type="term" value="F:enzyme binding"/>
    <property type="evidence" value="ECO:0007669"/>
    <property type="project" value="TreeGrafter"/>
</dbReference>
<feature type="transmembrane region" description="Helical" evidence="6">
    <location>
        <begin position="58"/>
        <end position="75"/>
    </location>
</feature>
<dbReference type="GeneID" id="110986057"/>
<proteinExistence type="inferred from homology"/>
<dbReference type="OMA" id="SRDFIMH"/>
<protein>
    <submittedName>
        <fullName evidence="8 9">Probable Bax inhibitor 1</fullName>
    </submittedName>
</protein>
<dbReference type="GO" id="GO:2001234">
    <property type="term" value="P:negative regulation of apoptotic signaling pathway"/>
    <property type="evidence" value="ECO:0007669"/>
    <property type="project" value="TreeGrafter"/>
</dbReference>
<keyword evidence="5 6" id="KW-0472">Membrane</keyword>
<dbReference type="RefSeq" id="XP_022103363.1">
    <property type="nucleotide sequence ID" value="XM_022247671.1"/>
</dbReference>
<comment type="similarity">
    <text evidence="2 6">Belongs to the BI1 family.</text>
</comment>
<dbReference type="RefSeq" id="XP_022103354.1">
    <property type="nucleotide sequence ID" value="XM_022247662.1"/>
</dbReference>
<evidence type="ECO:0000256" key="4">
    <source>
        <dbReference type="ARBA" id="ARBA00022989"/>
    </source>
</evidence>
<reference evidence="8 9" key="1">
    <citation type="submission" date="2025-04" db="UniProtKB">
        <authorList>
            <consortium name="RefSeq"/>
        </authorList>
    </citation>
    <scope>IDENTIFICATION</scope>
</reference>